<dbReference type="InterPro" id="IPR021383">
    <property type="entry name" value="DUF3015"/>
</dbReference>
<dbReference type="Proteomes" id="UP000885750">
    <property type="component" value="Unassembled WGS sequence"/>
</dbReference>
<feature type="chain" id="PRO_5030994226" evidence="1">
    <location>
        <begin position="24"/>
        <end position="212"/>
    </location>
</feature>
<organism evidence="2">
    <name type="scientific">Leucothrix mucor</name>
    <dbReference type="NCBI Taxonomy" id="45248"/>
    <lineage>
        <taxon>Bacteria</taxon>
        <taxon>Pseudomonadati</taxon>
        <taxon>Pseudomonadota</taxon>
        <taxon>Gammaproteobacteria</taxon>
        <taxon>Thiotrichales</taxon>
        <taxon>Thiotrichaceae</taxon>
        <taxon>Leucothrix</taxon>
    </lineage>
</organism>
<feature type="signal peptide" evidence="1">
    <location>
        <begin position="1"/>
        <end position="23"/>
    </location>
</feature>
<sequence length="212" mass="24388">MKHKYRTRVAVIASLLFISACNMGPGHVPRGMEVLAPVVAVSNTISKATYKRTINKIERYLSNNYDVLKNETYQGEGAHLEQLILLVERDGNKTSLFKNKLQQEYSSLFNNSRHISMRISSISAQLLPKNQRPYIPPYQVRMNLLSDIDANYDAFRIAIKNRDIRRLSRTADILSVSLTNREQFYNQLSSQYDSVFLKPVAVRIYQILKTKS</sequence>
<reference evidence="2" key="1">
    <citation type="journal article" date="2020" name="mSystems">
        <title>Genome- and Community-Level Interaction Insights into Carbon Utilization and Element Cycling Functions of Hydrothermarchaeota in Hydrothermal Sediment.</title>
        <authorList>
            <person name="Zhou Z."/>
            <person name="Liu Y."/>
            <person name="Xu W."/>
            <person name="Pan J."/>
            <person name="Luo Z.H."/>
            <person name="Li M."/>
        </authorList>
    </citation>
    <scope>NUCLEOTIDE SEQUENCE [LARGE SCALE GENOMIC DNA]</scope>
    <source>
        <strain evidence="2">HyVt-493</strain>
    </source>
</reference>
<dbReference type="EMBL" id="DRMS01000111">
    <property type="protein sequence ID" value="HFC91701.1"/>
    <property type="molecule type" value="Genomic_DNA"/>
</dbReference>
<evidence type="ECO:0000313" key="2">
    <source>
        <dbReference type="EMBL" id="HFC91701.1"/>
    </source>
</evidence>
<comment type="caution">
    <text evidence="2">The sequence shown here is derived from an EMBL/GenBank/DDBJ whole genome shotgun (WGS) entry which is preliminary data.</text>
</comment>
<accession>A0A7V2WU40</accession>
<dbReference type="AlphaFoldDB" id="A0A7V2WU40"/>
<gene>
    <name evidence="2" type="ORF">ENJ51_02690</name>
</gene>
<evidence type="ECO:0000256" key="1">
    <source>
        <dbReference type="SAM" id="SignalP"/>
    </source>
</evidence>
<keyword evidence="1" id="KW-0732">Signal</keyword>
<dbReference type="Pfam" id="PF11220">
    <property type="entry name" value="DUF3015"/>
    <property type="match status" value="1"/>
</dbReference>
<name>A0A7V2WU40_LEUMU</name>
<proteinExistence type="predicted"/>
<protein>
    <submittedName>
        <fullName evidence="2">DUF3015 domain-containing protein</fullName>
    </submittedName>
</protein>
<dbReference type="PROSITE" id="PS51257">
    <property type="entry name" value="PROKAR_LIPOPROTEIN"/>
    <property type="match status" value="1"/>
</dbReference>